<protein>
    <recommendedName>
        <fullName evidence="5">TPM domain-containing protein</fullName>
    </recommendedName>
</protein>
<comment type="caution">
    <text evidence="3">The sequence shown here is derived from an EMBL/GenBank/DDBJ whole genome shotgun (WGS) entry which is preliminary data.</text>
</comment>
<keyword evidence="2" id="KW-1133">Transmembrane helix</keyword>
<name>A0ABT2SY71_9FIRM</name>
<keyword evidence="2" id="KW-0812">Transmembrane</keyword>
<feature type="transmembrane region" description="Helical" evidence="2">
    <location>
        <begin position="266"/>
        <end position="287"/>
    </location>
</feature>
<reference evidence="3 4" key="1">
    <citation type="journal article" date="2021" name="ISME Commun">
        <title>Automated analysis of genomic sequences facilitates high-throughput and comprehensive description of bacteria.</title>
        <authorList>
            <person name="Hitch T.C.A."/>
        </authorList>
    </citation>
    <scope>NUCLEOTIDE SEQUENCE [LARGE SCALE GENOMIC DNA]</scope>
    <source>
        <strain evidence="3 4">H4_15</strain>
    </source>
</reference>
<dbReference type="RefSeq" id="WP_147580778.1">
    <property type="nucleotide sequence ID" value="NZ_JAOQJR010000017.1"/>
</dbReference>
<feature type="transmembrane region" description="Helical" evidence="2">
    <location>
        <begin position="79"/>
        <end position="100"/>
    </location>
</feature>
<evidence type="ECO:0000313" key="4">
    <source>
        <dbReference type="Proteomes" id="UP001208364"/>
    </source>
</evidence>
<sequence>MPRPGTSGGGHRSSGGHSSGRVGGGHHVGSSSRRPTGGSSFNRGPSFGGGYHHEPPPPRPPRRGYYGYRRNTYTHSSSGLGTLIACIIIFAIIIFSFFMISNDHSDVTSTINREKIENPVAYDNNCIKDELGYIENQSKLSKNLKNFYNKTGIQPYIYLKSYDESLTSDNQKDEYAQTWYSENIDNEDTFLFVYFEEQNSDEIGYMAYVNGKQVTSVMDSEAIDIFWNYIDRYWTDSSLSTVDVFTKTFDSTAKTIMKKSTTSKDIIKIICIIVGIVIVIGGIIYILRMKFKRDKEKAKETIEILKTPLDKSDELRDKYLNEEGKE</sequence>
<organism evidence="3 4">
    <name type="scientific">[Clostridium] ammoniilyticum</name>
    <dbReference type="NCBI Taxonomy" id="2981784"/>
    <lineage>
        <taxon>Bacteria</taxon>
        <taxon>Bacillati</taxon>
        <taxon>Bacillota</taxon>
        <taxon>Erysipelotrichia</taxon>
        <taxon>Erysipelotrichales</taxon>
        <taxon>Coprobacillaceae</taxon>
        <taxon>Faecalibacillus</taxon>
    </lineage>
</organism>
<gene>
    <name evidence="3" type="ORF">OCV55_12455</name>
</gene>
<keyword evidence="4" id="KW-1185">Reference proteome</keyword>
<evidence type="ECO:0000256" key="1">
    <source>
        <dbReference type="SAM" id="MobiDB-lite"/>
    </source>
</evidence>
<accession>A0ABT2SY71</accession>
<keyword evidence="2" id="KW-0472">Membrane</keyword>
<dbReference type="Proteomes" id="UP001208364">
    <property type="component" value="Unassembled WGS sequence"/>
</dbReference>
<evidence type="ECO:0008006" key="5">
    <source>
        <dbReference type="Google" id="ProtNLM"/>
    </source>
</evidence>
<feature type="compositionally biased region" description="Low complexity" evidence="1">
    <location>
        <begin position="28"/>
        <end position="40"/>
    </location>
</feature>
<evidence type="ECO:0000256" key="2">
    <source>
        <dbReference type="SAM" id="Phobius"/>
    </source>
</evidence>
<evidence type="ECO:0000313" key="3">
    <source>
        <dbReference type="EMBL" id="MCU6739460.1"/>
    </source>
</evidence>
<feature type="compositionally biased region" description="Gly residues" evidence="1">
    <location>
        <begin position="1"/>
        <end position="27"/>
    </location>
</feature>
<proteinExistence type="predicted"/>
<feature type="region of interest" description="Disordered" evidence="1">
    <location>
        <begin position="1"/>
        <end position="66"/>
    </location>
</feature>
<dbReference type="EMBL" id="JAOQJR010000017">
    <property type="protein sequence ID" value="MCU6739460.1"/>
    <property type="molecule type" value="Genomic_DNA"/>
</dbReference>